<keyword evidence="3" id="KW-1185">Reference proteome</keyword>
<comment type="caution">
    <text evidence="2">The sequence shown here is derived from an EMBL/GenBank/DDBJ whole genome shotgun (WGS) entry which is preliminary data.</text>
</comment>
<sequence length="197" mass="22629">MWDLGMKKIISKVCQLVILIGFVCSVNAKDLTSNEVELWLKAAPQVMSWLEQNKSKMASDDKLDFLKSSPQQVAEYATQMLQKHGLYKDFSQLLKQYGIQNQTRFFEIQTQIMQSFIALSAQQAMPQGINKEMMDALSQLENSDALTDEQKAQMKRQMMNMMGQAMQLEQQAKNSTQDMKVLQPYLIQIKQIFSALE</sequence>
<organism evidence="2 3">
    <name type="scientific">Catenovulum maritimum</name>
    <dbReference type="NCBI Taxonomy" id="1513271"/>
    <lineage>
        <taxon>Bacteria</taxon>
        <taxon>Pseudomonadati</taxon>
        <taxon>Pseudomonadota</taxon>
        <taxon>Gammaproteobacteria</taxon>
        <taxon>Alteromonadales</taxon>
        <taxon>Alteromonadaceae</taxon>
        <taxon>Catenovulum</taxon>
    </lineage>
</organism>
<keyword evidence="1" id="KW-0175">Coiled coil</keyword>
<dbReference type="AlphaFoldDB" id="A0A0J8JN64"/>
<name>A0A0J8JN64_9ALTE</name>
<feature type="coiled-coil region" evidence="1">
    <location>
        <begin position="151"/>
        <end position="178"/>
    </location>
</feature>
<gene>
    <name evidence="2" type="ORF">XM47_06230</name>
</gene>
<evidence type="ECO:0000313" key="2">
    <source>
        <dbReference type="EMBL" id="KMT66041.1"/>
    </source>
</evidence>
<proteinExistence type="predicted"/>
<dbReference type="Proteomes" id="UP000037600">
    <property type="component" value="Unassembled WGS sequence"/>
</dbReference>
<dbReference type="EMBL" id="LAZL01000007">
    <property type="protein sequence ID" value="KMT66041.1"/>
    <property type="molecule type" value="Genomic_DNA"/>
</dbReference>
<protein>
    <submittedName>
        <fullName evidence="2">Uncharacterized protein</fullName>
    </submittedName>
</protein>
<evidence type="ECO:0000256" key="1">
    <source>
        <dbReference type="SAM" id="Coils"/>
    </source>
</evidence>
<evidence type="ECO:0000313" key="3">
    <source>
        <dbReference type="Proteomes" id="UP000037600"/>
    </source>
</evidence>
<accession>A0A0J8JN64</accession>
<dbReference type="STRING" id="1513271.XM47_06230"/>
<reference evidence="2 3" key="1">
    <citation type="submission" date="2015-04" db="EMBL/GenBank/DDBJ databases">
        <title>Draft Genome Sequence of the Novel Agar-Digesting Marine Bacterium Q1.</title>
        <authorList>
            <person name="Li Y."/>
            <person name="Li D."/>
            <person name="Chen G."/>
            <person name="Du Z."/>
        </authorList>
    </citation>
    <scope>NUCLEOTIDE SEQUENCE [LARGE SCALE GENOMIC DNA]</scope>
    <source>
        <strain evidence="2 3">Q1</strain>
    </source>
</reference>